<dbReference type="EMBL" id="CP020331">
    <property type="protein sequence ID" value="AQZ54124.1"/>
    <property type="molecule type" value="Genomic_DNA"/>
</dbReference>
<dbReference type="PROSITE" id="PS51208">
    <property type="entry name" value="AUTOTRANSPORTER"/>
    <property type="match status" value="1"/>
</dbReference>
<dbReference type="InterPro" id="IPR036709">
    <property type="entry name" value="Autotransporte_beta_dom_sf"/>
</dbReference>
<dbReference type="eggNOG" id="COG4625">
    <property type="taxonomic scope" value="Bacteria"/>
</dbReference>
<keyword evidence="5" id="KW-1185">Reference proteome</keyword>
<dbReference type="InterPro" id="IPR005546">
    <property type="entry name" value="Autotransporte_beta"/>
</dbReference>
<accession>A0A1U9Z8X2</accession>
<dbReference type="GO" id="GO:0008233">
    <property type="term" value="F:peptidase activity"/>
    <property type="evidence" value="ECO:0007669"/>
    <property type="project" value="UniProtKB-KW"/>
</dbReference>
<evidence type="ECO:0000313" key="4">
    <source>
        <dbReference type="EMBL" id="AQZ54124.1"/>
    </source>
</evidence>
<sequence precursor="true">MSIKLHSVSSTRSRTSHARRVRRLLCGAALAGSVAMPIAGHAADDAKDTVRILTFNTYRELFSGDDASMKAFLEAGDYDVIGLQELCYYASQCTYMDTIPEMLSGQGWSNAAGYRDGEDGVVTRFAGEGGSHHWGNYFSGQFAYVTADASEGLPQTTYASAHFDWRNEPETYRISEAKQVNNWVLDHNNPVILMGDLNAGDVSERGLSSALQQAYLYTRVIYDAAPSQLWRDLVLEYAPEGREDQAQAYIDAMRATDPNNAKHYRNVLQAYFDAHPEEFPGISKISDMSWEQWAVIIQKDMASNGLVLEDETYPTASNQPVTMNILKKRFIALNSASTREGYAPHSHGDGSVTWPGTEYDEGNITSPGWAHGKIDHFLASRPYGKWWTVVDAPDDDYLGVLNGIAVNDDGKALSDHELVAHEIRWVGPVLEAYEGDASKKTLIWSADANTFAEDGGVFHLTRNNMRTDMTIGQISDDDGNPIFTDLPVDVLKTKLDCESDEAWLQDAIAAYCIDDHAFIGETLITDGGTIIVAEDLALGNADADLRLNNGTLAIAGTAMPTLDRNVVLEGVGGTLHVSDAAANVTALGTISGEGALTKAGDGALVLAGANTYAGGTFIESGTLGALGGAALPDYGTVAIAENARLALGDDETIGGLTGAGSVDTGSAILTVGADGSTTAFAGAIAGSGGLTKTGGGALNLTGVHAYSGETFVNGGALFVNGSIAASGLTTINDGGLLGGNGTLGSLRVAGGGTLSPGNSIGMLTVQGDVTFEQGSNFIVEVDAEGNADKVIASGTATINGGTMATVAANGNYQAGARYAVLIADGGVTGAFDSVTTNMAFLTPSFDAASGQLVLSTERNDTPYAFVGTTQNRKAVAAAIDGLGGGGLYDSIVGLDAGTADYAFNQLSGELYPSVTAALAEDSHFFRDAVTARFSGGAAAETGTGAGTGTEGQFSVWSHAYGAHGSLDGNDVATLDRNTGGFYFGGDAALSDAFTLGAMAGYGRSSFSLDGQGASADTDSYLIGVYGAASVDAFRLTFGGAYAFNETDARRTIDFGSLSDNLTASYDGSVSQVFAEAAYRIDFAGGVFEPYLGLAQVHAETDGFTDNGSMAALSAGDGDMNVTYMDLGVRASKTFAIGERTASVNGQIGWRHAFGDITPEMAMAIAGSAPFSIEGTPINENAAIVNAGLNFNLAENANLYVNYVGQFSDGGSENGVNAGLKIRF</sequence>
<dbReference type="Pfam" id="PF12951">
    <property type="entry name" value="PATR"/>
    <property type="match status" value="2"/>
</dbReference>
<organism evidence="4 5">
    <name type="scientific">Martelella mediterranea DSM 17316</name>
    <dbReference type="NCBI Taxonomy" id="1122214"/>
    <lineage>
        <taxon>Bacteria</taxon>
        <taxon>Pseudomonadati</taxon>
        <taxon>Pseudomonadota</taxon>
        <taxon>Alphaproteobacteria</taxon>
        <taxon>Hyphomicrobiales</taxon>
        <taxon>Aurantimonadaceae</taxon>
        <taxon>Martelella</taxon>
    </lineage>
</organism>
<keyword evidence="4" id="KW-0614">Plasmid</keyword>
<gene>
    <name evidence="4" type="ORF">Mame_04832</name>
</gene>
<reference evidence="4 5" key="1">
    <citation type="submission" date="2017-03" db="EMBL/GenBank/DDBJ databases">
        <title>Foreign affairs: Plasmid Transfer between Roseobacters and Rhizobia.</title>
        <authorList>
            <person name="Bartling P."/>
            <person name="Bunk B."/>
            <person name="Overmann J."/>
            <person name="Brinkmann H."/>
            <person name="Petersen J."/>
        </authorList>
    </citation>
    <scope>NUCLEOTIDE SEQUENCE [LARGE SCALE GENOMIC DNA]</scope>
    <source>
        <strain evidence="4 5">MACL11</strain>
        <plasmid evidence="5">Plasmid pmm593</plasmid>
    </source>
</reference>
<dbReference type="Pfam" id="PF03372">
    <property type="entry name" value="Exo_endo_phos"/>
    <property type="match status" value="1"/>
</dbReference>
<dbReference type="SUPFAM" id="SSF51126">
    <property type="entry name" value="Pectin lyase-like"/>
    <property type="match status" value="2"/>
</dbReference>
<keyword evidence="1 2" id="KW-0732">Signal</keyword>
<dbReference type="KEGG" id="mmed:Mame_04832"/>
<name>A0A1U9Z8X2_9HYPH</name>
<feature type="domain" description="Autotransporter" evidence="3">
    <location>
        <begin position="948"/>
        <end position="1223"/>
    </location>
</feature>
<geneLocation type="plasmid" evidence="5">
    <name>pmm593</name>
</geneLocation>
<dbReference type="InterPro" id="IPR013425">
    <property type="entry name" value="Autotrns_rpt"/>
</dbReference>
<dbReference type="InterPro" id="IPR006315">
    <property type="entry name" value="OM_autotransptr_brl_dom"/>
</dbReference>
<protein>
    <submittedName>
        <fullName evidence="4">Extracellular serine protease</fullName>
        <ecNumber evidence="4">3.4.21.-</ecNumber>
    </submittedName>
</protein>
<dbReference type="NCBIfam" id="TIGR02601">
    <property type="entry name" value="autotrns_rpt"/>
    <property type="match status" value="2"/>
</dbReference>
<evidence type="ECO:0000313" key="5">
    <source>
        <dbReference type="Proteomes" id="UP000191135"/>
    </source>
</evidence>
<dbReference type="Proteomes" id="UP000191135">
    <property type="component" value="Plasmid pMM593"/>
</dbReference>
<dbReference type="eggNOG" id="COG3468">
    <property type="taxonomic scope" value="Bacteria"/>
</dbReference>
<evidence type="ECO:0000256" key="1">
    <source>
        <dbReference type="ARBA" id="ARBA00022729"/>
    </source>
</evidence>
<evidence type="ECO:0000256" key="2">
    <source>
        <dbReference type="SAM" id="SignalP"/>
    </source>
</evidence>
<dbReference type="InterPro" id="IPR036691">
    <property type="entry name" value="Endo/exonu/phosph_ase_sf"/>
</dbReference>
<dbReference type="Pfam" id="PF03797">
    <property type="entry name" value="Autotransporter"/>
    <property type="match status" value="1"/>
</dbReference>
<dbReference type="InterPro" id="IPR011050">
    <property type="entry name" value="Pectin_lyase_fold/virulence"/>
</dbReference>
<dbReference type="Gene3D" id="3.60.10.10">
    <property type="entry name" value="Endonuclease/exonuclease/phosphatase"/>
    <property type="match status" value="1"/>
</dbReference>
<dbReference type="InterPro" id="IPR005135">
    <property type="entry name" value="Endo/exonuclease/phosphatase"/>
</dbReference>
<feature type="signal peptide" evidence="2">
    <location>
        <begin position="1"/>
        <end position="42"/>
    </location>
</feature>
<dbReference type="InterPro" id="IPR012332">
    <property type="entry name" value="Autotransporter_pectin_lyase_C"/>
</dbReference>
<dbReference type="AlphaFoldDB" id="A0A1U9Z8X2"/>
<dbReference type="GO" id="GO:0019867">
    <property type="term" value="C:outer membrane"/>
    <property type="evidence" value="ECO:0007669"/>
    <property type="project" value="InterPro"/>
</dbReference>
<dbReference type="Gene3D" id="2.160.20.20">
    <property type="match status" value="1"/>
</dbReference>
<dbReference type="SMART" id="SM00869">
    <property type="entry name" value="Autotransporter"/>
    <property type="match status" value="1"/>
</dbReference>
<proteinExistence type="predicted"/>
<dbReference type="EC" id="3.4.21.-" evidence="4"/>
<dbReference type="SUPFAM" id="SSF56219">
    <property type="entry name" value="DNase I-like"/>
    <property type="match status" value="1"/>
</dbReference>
<dbReference type="Gene3D" id="2.40.128.130">
    <property type="entry name" value="Autotransporter beta-domain"/>
    <property type="match status" value="1"/>
</dbReference>
<keyword evidence="4" id="KW-0645">Protease</keyword>
<keyword evidence="4" id="KW-0378">Hydrolase</keyword>
<dbReference type="SUPFAM" id="SSF103515">
    <property type="entry name" value="Autotransporter"/>
    <property type="match status" value="1"/>
</dbReference>
<feature type="chain" id="PRO_5012911407" evidence="2">
    <location>
        <begin position="43"/>
        <end position="1223"/>
    </location>
</feature>
<dbReference type="GO" id="GO:0006508">
    <property type="term" value="P:proteolysis"/>
    <property type="evidence" value="ECO:0007669"/>
    <property type="project" value="UniProtKB-KW"/>
</dbReference>
<evidence type="ECO:0000259" key="3">
    <source>
        <dbReference type="PROSITE" id="PS51208"/>
    </source>
</evidence>
<dbReference type="eggNOG" id="COG0708">
    <property type="taxonomic scope" value="Bacteria"/>
</dbReference>
<dbReference type="NCBIfam" id="TIGR01414">
    <property type="entry name" value="autotrans_barl"/>
    <property type="match status" value="1"/>
</dbReference>